<dbReference type="AlphaFoldDB" id="A0A1G4MF30"/>
<name>A0A1G4MF30_LACFM</name>
<evidence type="ECO:0000313" key="2">
    <source>
        <dbReference type="EMBL" id="SCW02354.1"/>
    </source>
</evidence>
<dbReference type="OMA" id="PEEYQME"/>
<accession>A0A1G4MF30</accession>
<feature type="region of interest" description="Disordered" evidence="1">
    <location>
        <begin position="1"/>
        <end position="51"/>
    </location>
</feature>
<feature type="compositionally biased region" description="Basic and acidic residues" evidence="1">
    <location>
        <begin position="85"/>
        <end position="100"/>
    </location>
</feature>
<gene>
    <name evidence="2" type="ORF">LAFE_0F04588G</name>
</gene>
<proteinExistence type="predicted"/>
<reference evidence="3" key="1">
    <citation type="submission" date="2016-03" db="EMBL/GenBank/DDBJ databases">
        <authorList>
            <person name="Devillers H."/>
        </authorList>
    </citation>
    <scope>NUCLEOTIDE SEQUENCE [LARGE SCALE GENOMIC DNA]</scope>
</reference>
<dbReference type="Proteomes" id="UP000190831">
    <property type="component" value="Chromosome F"/>
</dbReference>
<organism evidence="2 3">
    <name type="scientific">Lachancea fermentati</name>
    <name type="common">Zygosaccharomyces fermentati</name>
    <dbReference type="NCBI Taxonomy" id="4955"/>
    <lineage>
        <taxon>Eukaryota</taxon>
        <taxon>Fungi</taxon>
        <taxon>Dikarya</taxon>
        <taxon>Ascomycota</taxon>
        <taxon>Saccharomycotina</taxon>
        <taxon>Saccharomycetes</taxon>
        <taxon>Saccharomycetales</taxon>
        <taxon>Saccharomycetaceae</taxon>
        <taxon>Lachancea</taxon>
    </lineage>
</organism>
<feature type="region of interest" description="Disordered" evidence="1">
    <location>
        <begin position="84"/>
        <end position="122"/>
    </location>
</feature>
<evidence type="ECO:0000256" key="1">
    <source>
        <dbReference type="SAM" id="MobiDB-lite"/>
    </source>
</evidence>
<keyword evidence="3" id="KW-1185">Reference proteome</keyword>
<dbReference type="OrthoDB" id="4035738at2759"/>
<protein>
    <submittedName>
        <fullName evidence="2">LAFE_0F04588g1_1</fullName>
    </submittedName>
</protein>
<evidence type="ECO:0000313" key="3">
    <source>
        <dbReference type="Proteomes" id="UP000190831"/>
    </source>
</evidence>
<dbReference type="EMBL" id="LT598490">
    <property type="protein sequence ID" value="SCW02354.1"/>
    <property type="molecule type" value="Genomic_DNA"/>
</dbReference>
<sequence>MTMTPIIKDHDSEGGDMDLSSLSSSESFDPQPFQGLDSKPKTSSGPKIVRNDTIASKDLLSAKSSGTLREDDPNIIEKVVSRNAINDKTETAKSLEEKGLNLKRKAIPDYNNPAMNDPGAQFPEEYQMETDTGLVKVKTLRELNRLDSRHSIGSDATRKKSVKSETEPPQEHHDSGYDSEKLKKAIEKNKKEIENYHKHKTYVGFMSFLDKLFK</sequence>
<feature type="region of interest" description="Disordered" evidence="1">
    <location>
        <begin position="146"/>
        <end position="181"/>
    </location>
</feature>
<feature type="compositionally biased region" description="Low complexity" evidence="1">
    <location>
        <begin position="17"/>
        <end position="27"/>
    </location>
</feature>